<feature type="transmembrane region" description="Helical" evidence="7">
    <location>
        <begin position="352"/>
        <end position="373"/>
    </location>
</feature>
<evidence type="ECO:0000259" key="8">
    <source>
        <dbReference type="Pfam" id="PF02687"/>
    </source>
</evidence>
<feature type="domain" description="ABC3 transporter permease C-terminal" evidence="8">
    <location>
        <begin position="260"/>
        <end position="377"/>
    </location>
</feature>
<dbReference type="Proteomes" id="UP001241110">
    <property type="component" value="Unassembled WGS sequence"/>
</dbReference>
<dbReference type="GO" id="GO:0005886">
    <property type="term" value="C:plasma membrane"/>
    <property type="evidence" value="ECO:0007669"/>
    <property type="project" value="UniProtKB-SubCell"/>
</dbReference>
<evidence type="ECO:0000313" key="9">
    <source>
        <dbReference type="EMBL" id="MDJ1484057.1"/>
    </source>
</evidence>
<feature type="transmembrane region" description="Helical" evidence="7">
    <location>
        <begin position="704"/>
        <end position="725"/>
    </location>
</feature>
<dbReference type="PANTHER" id="PTHR30572">
    <property type="entry name" value="MEMBRANE COMPONENT OF TRANSPORTER-RELATED"/>
    <property type="match status" value="1"/>
</dbReference>
<dbReference type="Pfam" id="PF02687">
    <property type="entry name" value="FtsX"/>
    <property type="match status" value="2"/>
</dbReference>
<evidence type="ECO:0000256" key="3">
    <source>
        <dbReference type="ARBA" id="ARBA00022692"/>
    </source>
</evidence>
<evidence type="ECO:0000256" key="7">
    <source>
        <dbReference type="SAM" id="Phobius"/>
    </source>
</evidence>
<feature type="transmembrane region" description="Helical" evidence="7">
    <location>
        <begin position="745"/>
        <end position="768"/>
    </location>
</feature>
<accession>A0AAE3QRC2</accession>
<dbReference type="RefSeq" id="WP_313984827.1">
    <property type="nucleotide sequence ID" value="NZ_JASJOS010000013.1"/>
</dbReference>
<dbReference type="InterPro" id="IPR003838">
    <property type="entry name" value="ABC3_permease_C"/>
</dbReference>
<feature type="transmembrane region" description="Helical" evidence="7">
    <location>
        <begin position="20"/>
        <end position="43"/>
    </location>
</feature>
<name>A0AAE3QRC2_9BACT</name>
<evidence type="ECO:0000256" key="4">
    <source>
        <dbReference type="ARBA" id="ARBA00022989"/>
    </source>
</evidence>
<dbReference type="EMBL" id="JASJOS010000013">
    <property type="protein sequence ID" value="MDJ1484057.1"/>
    <property type="molecule type" value="Genomic_DNA"/>
</dbReference>
<evidence type="ECO:0000256" key="6">
    <source>
        <dbReference type="ARBA" id="ARBA00038076"/>
    </source>
</evidence>
<comment type="subcellular location">
    <subcellularLocation>
        <location evidence="1">Cell membrane</location>
        <topology evidence="1">Multi-pass membrane protein</topology>
    </subcellularLocation>
</comment>
<dbReference type="InterPro" id="IPR050250">
    <property type="entry name" value="Macrolide_Exporter_MacB"/>
</dbReference>
<evidence type="ECO:0000256" key="1">
    <source>
        <dbReference type="ARBA" id="ARBA00004651"/>
    </source>
</evidence>
<protein>
    <submittedName>
        <fullName evidence="9">FtsX-like permease family protein</fullName>
    </submittedName>
</protein>
<dbReference type="AlphaFoldDB" id="A0AAE3QRC2"/>
<feature type="transmembrane region" description="Helical" evidence="7">
    <location>
        <begin position="254"/>
        <end position="277"/>
    </location>
</feature>
<comment type="similarity">
    <text evidence="6">Belongs to the ABC-4 integral membrane protein family.</text>
</comment>
<feature type="transmembrane region" description="Helical" evidence="7">
    <location>
        <begin position="305"/>
        <end position="332"/>
    </location>
</feature>
<dbReference type="PANTHER" id="PTHR30572:SF4">
    <property type="entry name" value="ABC TRANSPORTER PERMEASE YTRF"/>
    <property type="match status" value="1"/>
</dbReference>
<evidence type="ECO:0000256" key="2">
    <source>
        <dbReference type="ARBA" id="ARBA00022475"/>
    </source>
</evidence>
<dbReference type="GO" id="GO:0022857">
    <property type="term" value="F:transmembrane transporter activity"/>
    <property type="evidence" value="ECO:0007669"/>
    <property type="project" value="TreeGrafter"/>
</dbReference>
<feature type="transmembrane region" description="Helical" evidence="7">
    <location>
        <begin position="424"/>
        <end position="444"/>
    </location>
</feature>
<keyword evidence="2" id="KW-1003">Cell membrane</keyword>
<reference evidence="9" key="1">
    <citation type="submission" date="2023-05" db="EMBL/GenBank/DDBJ databases">
        <authorList>
            <person name="Zhang X."/>
        </authorList>
    </citation>
    <scope>NUCLEOTIDE SEQUENCE</scope>
    <source>
        <strain evidence="9">YF14B1</strain>
    </source>
</reference>
<proteinExistence type="inferred from homology"/>
<evidence type="ECO:0000256" key="5">
    <source>
        <dbReference type="ARBA" id="ARBA00023136"/>
    </source>
</evidence>
<sequence>MNTQLRKAVRDLTYSSKRSLTVVFALLLGIWGVGTVGIAYSILTHDLQENYLRTLPAHAVFTSSDFDTQDTPRLLSLPEIESAEFRDFSLHRIEVRPNVWIPLWLYSVDDFSDIKLARIFHQEGAATPEKGSILIERDGKNVSVIRNGSIVNVRIGSSVKTVKVSGICFDPGQAPATQDAFIYAYTDPQTYQQITGLLTHRRIIVRFRNVHSAEEVEQKVHLLTDVLQRSGVKVQSIDIPRFNEHPHQWQLNTLLFLIGAIGLLAFLMGAVLVSQLVRSMLVSHVRQIGILKAIGASRFQIFRMYIFVLLVIGAMAGGIAIPLASVSGQAFAGFVAGKLNFDILTKTVPVQVYLYLLLLSLFLPVLLSLGVIVRGTKIAIRIALSDYGIVQQTKWSNYPLLRRLKLSEAWIMAIRNAQRSKRRLVVTVLTMALGVAIFCTGFNVRQSLWNLLEGQKDELRYDVQVVLDKPVSRQKALQPFQKLTNVKTIEMWVGGRGEIQSKVVATTKGVGIVALPAKTQRLHMKILQGRWLQVSKKVEVVINQQAWALYNHPEIGSSFDLTIGNKICHVTLVGIAEQFEKPKIYLDIAHYDNLVNPSHLINTLVFVAKENRYDQVMALKKEIESTISSSDLNVVYVMSQAERVRIIYAHLNIILTTILILSFLVLVVSAVGMASATSINIWERTREIGVLRAIGATSAQIYSLFVREGFLISIISVLLGLIIAYPLSQLAALFFGNLMLGQNSILAYAFSIPGFLITLVVTLLFGWLASRIPARSAIAISTRQALVYE</sequence>
<keyword evidence="4 7" id="KW-1133">Transmembrane helix</keyword>
<gene>
    <name evidence="9" type="ORF">QNI16_26405</name>
</gene>
<keyword evidence="5 7" id="KW-0472">Membrane</keyword>
<feature type="domain" description="ABC3 transporter permease C-terminal" evidence="8">
    <location>
        <begin position="660"/>
        <end position="777"/>
    </location>
</feature>
<feature type="transmembrane region" description="Helical" evidence="7">
    <location>
        <begin position="653"/>
        <end position="683"/>
    </location>
</feature>
<organism evidence="9 10">
    <name type="scientific">Xanthocytophaga flava</name>
    <dbReference type="NCBI Taxonomy" id="3048013"/>
    <lineage>
        <taxon>Bacteria</taxon>
        <taxon>Pseudomonadati</taxon>
        <taxon>Bacteroidota</taxon>
        <taxon>Cytophagia</taxon>
        <taxon>Cytophagales</taxon>
        <taxon>Rhodocytophagaceae</taxon>
        <taxon>Xanthocytophaga</taxon>
    </lineage>
</organism>
<evidence type="ECO:0000313" key="10">
    <source>
        <dbReference type="Proteomes" id="UP001241110"/>
    </source>
</evidence>
<keyword evidence="3 7" id="KW-0812">Transmembrane</keyword>
<comment type="caution">
    <text evidence="9">The sequence shown here is derived from an EMBL/GenBank/DDBJ whole genome shotgun (WGS) entry which is preliminary data.</text>
</comment>